<dbReference type="SUPFAM" id="SSF51658">
    <property type="entry name" value="Xylose isomerase-like"/>
    <property type="match status" value="1"/>
</dbReference>
<name>A0A4Q9UZI6_9ACTO</name>
<evidence type="ECO:0000259" key="1">
    <source>
        <dbReference type="Pfam" id="PF01261"/>
    </source>
</evidence>
<dbReference type="Pfam" id="PF01261">
    <property type="entry name" value="AP_endonuc_2"/>
    <property type="match status" value="1"/>
</dbReference>
<dbReference type="Gene3D" id="3.20.20.150">
    <property type="entry name" value="Divalent-metal-dependent TIM barrel enzymes"/>
    <property type="match status" value="1"/>
</dbReference>
<evidence type="ECO:0000313" key="2">
    <source>
        <dbReference type="EMBL" id="TBW21424.1"/>
    </source>
</evidence>
<sequence length="301" mass="33077">MSSAVTLGIYEKALRSPDGDWARFFADVTEAGFSFCDLSVDETPQRAARLDWSEQTCREVRNAAADQGTLIGGICLSLHRKVMPGSADPRVRAQALDVYRKGIDLCHNLGVSVCQVAGYFAYYEAPDPDARRRYLDCLAAALPYAAQAGVMLGIENVDGHDISSIPDAVEVVEHFNNPWLQTYPDIGNIAEHGGDETTELRAGVGKMLAIHIKDTRPGEPRRVPFGTGNVKWNNAFAELARQKWSGRIMLEMWNDDSPDSVTICADARQTVSGWLQEAGISVIPAPTHNSASRTRREQQRS</sequence>
<organism evidence="2 3">
    <name type="scientific">Arcanobacterium bovis</name>
    <dbReference type="NCBI Taxonomy" id="2529275"/>
    <lineage>
        <taxon>Bacteria</taxon>
        <taxon>Bacillati</taxon>
        <taxon>Actinomycetota</taxon>
        <taxon>Actinomycetes</taxon>
        <taxon>Actinomycetales</taxon>
        <taxon>Actinomycetaceae</taxon>
        <taxon>Arcanobacterium</taxon>
    </lineage>
</organism>
<reference evidence="2 3" key="1">
    <citation type="submission" date="2019-02" db="EMBL/GenBank/DDBJ databases">
        <title>Arcanobacterium bovis sp. nov., isolated from the milk of a cow with mastitis.</title>
        <authorList>
            <person name="Sammra O."/>
            <person name="Foster G."/>
            <person name="Hassan A."/>
            <person name="Alssahen M."/>
            <person name="Laemmler C."/>
            <person name="Borowiak M."/>
            <person name="Malorny B."/>
            <person name="Abdulmawjood A."/>
        </authorList>
    </citation>
    <scope>NUCLEOTIDE SEQUENCE [LARGE SCALE GENOMIC DNA]</scope>
    <source>
        <strain evidence="2 3">C605018/01/1</strain>
    </source>
</reference>
<feature type="domain" description="Xylose isomerase-like TIM barrel" evidence="1">
    <location>
        <begin position="25"/>
        <end position="259"/>
    </location>
</feature>
<gene>
    <name evidence="2" type="ORF">EZJ44_05605</name>
</gene>
<protein>
    <submittedName>
        <fullName evidence="2">L-ribulose-5-phosphate 3-epimerase</fullName>
        <ecNumber evidence="2">5.1.3.22</ecNumber>
    </submittedName>
</protein>
<comment type="caution">
    <text evidence="2">The sequence shown here is derived from an EMBL/GenBank/DDBJ whole genome shotgun (WGS) entry which is preliminary data.</text>
</comment>
<dbReference type="NCBIfam" id="NF009688">
    <property type="entry name" value="PRK13209.1"/>
    <property type="match status" value="1"/>
</dbReference>
<dbReference type="RefSeq" id="WP_131281174.1">
    <property type="nucleotide sequence ID" value="NZ_JBHSLR010000006.1"/>
</dbReference>
<dbReference type="EMBL" id="SJDT01000004">
    <property type="protein sequence ID" value="TBW21424.1"/>
    <property type="molecule type" value="Genomic_DNA"/>
</dbReference>
<keyword evidence="2" id="KW-0413">Isomerase</keyword>
<keyword evidence="3" id="KW-1185">Reference proteome</keyword>
<evidence type="ECO:0000313" key="3">
    <source>
        <dbReference type="Proteomes" id="UP000293036"/>
    </source>
</evidence>
<dbReference type="AlphaFoldDB" id="A0A4Q9UZI6"/>
<dbReference type="OrthoDB" id="3185623at2"/>
<dbReference type="EC" id="5.1.3.22" evidence="2"/>
<dbReference type="PANTHER" id="PTHR12110">
    <property type="entry name" value="HYDROXYPYRUVATE ISOMERASE"/>
    <property type="match status" value="1"/>
</dbReference>
<dbReference type="InterPro" id="IPR013022">
    <property type="entry name" value="Xyl_isomerase-like_TIM-brl"/>
</dbReference>
<dbReference type="GO" id="GO:0034015">
    <property type="term" value="F:L-ribulose-5-phosphate 3-epimerase activity"/>
    <property type="evidence" value="ECO:0007669"/>
    <property type="project" value="UniProtKB-EC"/>
</dbReference>
<dbReference type="InterPro" id="IPR050312">
    <property type="entry name" value="IolE/XylAMocC-like"/>
</dbReference>
<dbReference type="InterPro" id="IPR036237">
    <property type="entry name" value="Xyl_isomerase-like_sf"/>
</dbReference>
<proteinExistence type="predicted"/>
<dbReference type="Proteomes" id="UP000293036">
    <property type="component" value="Unassembled WGS sequence"/>
</dbReference>
<dbReference type="NCBIfam" id="NF009689">
    <property type="entry name" value="PRK13210.1"/>
    <property type="match status" value="1"/>
</dbReference>
<accession>A0A4Q9UZI6</accession>